<sequence>MDLGLVQVLLELYGNDSSALLLNAQIGHFVRTSLDNMFLAKIMQETFKTTTTPSPSLADLSLM</sequence>
<comment type="caution">
    <text evidence="1">The sequence shown here is derived from an EMBL/GenBank/DDBJ whole genome shotgun (WGS) entry which is preliminary data.</text>
</comment>
<dbReference type="Proteomes" id="UP000828390">
    <property type="component" value="Unassembled WGS sequence"/>
</dbReference>
<reference evidence="1" key="2">
    <citation type="submission" date="2020-11" db="EMBL/GenBank/DDBJ databases">
        <authorList>
            <person name="McCartney M.A."/>
            <person name="Auch B."/>
            <person name="Kono T."/>
            <person name="Mallez S."/>
            <person name="Becker A."/>
            <person name="Gohl D.M."/>
            <person name="Silverstein K.A.T."/>
            <person name="Koren S."/>
            <person name="Bechman K.B."/>
            <person name="Herman A."/>
            <person name="Abrahante J.E."/>
            <person name="Garbe J."/>
        </authorList>
    </citation>
    <scope>NUCLEOTIDE SEQUENCE</scope>
    <source>
        <strain evidence="1">Duluth1</strain>
        <tissue evidence="1">Whole animal</tissue>
    </source>
</reference>
<dbReference type="EMBL" id="JAIWYP010000006">
    <property type="protein sequence ID" value="KAH3804295.1"/>
    <property type="molecule type" value="Genomic_DNA"/>
</dbReference>
<dbReference type="AlphaFoldDB" id="A0A9D4FSS0"/>
<protein>
    <submittedName>
        <fullName evidence="1">Uncharacterized protein</fullName>
    </submittedName>
</protein>
<keyword evidence="2" id="KW-1185">Reference proteome</keyword>
<evidence type="ECO:0000313" key="1">
    <source>
        <dbReference type="EMBL" id="KAH3804295.1"/>
    </source>
</evidence>
<evidence type="ECO:0000313" key="2">
    <source>
        <dbReference type="Proteomes" id="UP000828390"/>
    </source>
</evidence>
<accession>A0A9D4FSS0</accession>
<gene>
    <name evidence="1" type="ORF">DPMN_132579</name>
</gene>
<name>A0A9D4FSS0_DREPO</name>
<reference evidence="1" key="1">
    <citation type="journal article" date="2019" name="bioRxiv">
        <title>The Genome of the Zebra Mussel, Dreissena polymorpha: A Resource for Invasive Species Research.</title>
        <authorList>
            <person name="McCartney M.A."/>
            <person name="Auch B."/>
            <person name="Kono T."/>
            <person name="Mallez S."/>
            <person name="Zhang Y."/>
            <person name="Obille A."/>
            <person name="Becker A."/>
            <person name="Abrahante J.E."/>
            <person name="Garbe J."/>
            <person name="Badalamenti J.P."/>
            <person name="Herman A."/>
            <person name="Mangelson H."/>
            <person name="Liachko I."/>
            <person name="Sullivan S."/>
            <person name="Sone E.D."/>
            <person name="Koren S."/>
            <person name="Silverstein K.A.T."/>
            <person name="Beckman K.B."/>
            <person name="Gohl D.M."/>
        </authorList>
    </citation>
    <scope>NUCLEOTIDE SEQUENCE</scope>
    <source>
        <strain evidence="1">Duluth1</strain>
        <tissue evidence="1">Whole animal</tissue>
    </source>
</reference>
<proteinExistence type="predicted"/>
<organism evidence="1 2">
    <name type="scientific">Dreissena polymorpha</name>
    <name type="common">Zebra mussel</name>
    <name type="synonym">Mytilus polymorpha</name>
    <dbReference type="NCBI Taxonomy" id="45954"/>
    <lineage>
        <taxon>Eukaryota</taxon>
        <taxon>Metazoa</taxon>
        <taxon>Spiralia</taxon>
        <taxon>Lophotrochozoa</taxon>
        <taxon>Mollusca</taxon>
        <taxon>Bivalvia</taxon>
        <taxon>Autobranchia</taxon>
        <taxon>Heteroconchia</taxon>
        <taxon>Euheterodonta</taxon>
        <taxon>Imparidentia</taxon>
        <taxon>Neoheterodontei</taxon>
        <taxon>Myida</taxon>
        <taxon>Dreissenoidea</taxon>
        <taxon>Dreissenidae</taxon>
        <taxon>Dreissena</taxon>
    </lineage>
</organism>